<keyword evidence="4" id="KW-1185">Reference proteome</keyword>
<reference evidence="3" key="1">
    <citation type="journal article" date="2014" name="Int. J. Syst. Evol. Microbiol.">
        <title>Complete genome of a new Firmicutes species belonging to the dominant human colonic microbiota ('Ruminococcus bicirculans') reveals two chromosomes and a selective capacity to utilize plant glucans.</title>
        <authorList>
            <consortium name="NISC Comparative Sequencing Program"/>
            <person name="Wegmann U."/>
            <person name="Louis P."/>
            <person name="Goesmann A."/>
            <person name="Henrissat B."/>
            <person name="Duncan S.H."/>
            <person name="Flint H.J."/>
        </authorList>
    </citation>
    <scope>NUCLEOTIDE SEQUENCE</scope>
    <source>
        <strain evidence="3">CECT 7184</strain>
    </source>
</reference>
<protein>
    <submittedName>
        <fullName evidence="3">Uncharacterized protein</fullName>
    </submittedName>
</protein>
<feature type="chain" id="PRO_5045032538" evidence="1">
    <location>
        <begin position="21"/>
        <end position="175"/>
    </location>
</feature>
<reference evidence="4" key="2">
    <citation type="journal article" date="2019" name="Int. J. Syst. Evol. Microbiol.">
        <title>The Global Catalogue of Microorganisms (GCM) 10K type strain sequencing project: providing services to taxonomists for standard genome sequencing and annotation.</title>
        <authorList>
            <consortium name="The Broad Institute Genomics Platform"/>
            <consortium name="The Broad Institute Genome Sequencing Center for Infectious Disease"/>
            <person name="Wu L."/>
            <person name="Ma J."/>
        </authorList>
    </citation>
    <scope>NUCLEOTIDE SEQUENCE [LARGE SCALE GENOMIC DNA]</scope>
    <source>
        <strain evidence="4">CECT 7184</strain>
    </source>
</reference>
<evidence type="ECO:0000313" key="3">
    <source>
        <dbReference type="EMBL" id="MDN3709404.1"/>
    </source>
</evidence>
<dbReference type="RefSeq" id="WP_290364306.1">
    <property type="nucleotide sequence ID" value="NZ_JAUFQU010000001.1"/>
</dbReference>
<evidence type="ECO:0000313" key="4">
    <source>
        <dbReference type="Proteomes" id="UP001242368"/>
    </source>
</evidence>
<keyword evidence="1" id="KW-0732">Signal</keyword>
<dbReference type="EMBL" id="JAUFQU010000001">
    <property type="protein sequence ID" value="MDN3708440.1"/>
    <property type="molecule type" value="Genomic_DNA"/>
</dbReference>
<feature type="signal peptide" evidence="1">
    <location>
        <begin position="1"/>
        <end position="20"/>
    </location>
</feature>
<dbReference type="Proteomes" id="UP001242368">
    <property type="component" value="Unassembled WGS sequence"/>
</dbReference>
<organism evidence="3 4">
    <name type="scientific">Paenimyroides ceti</name>
    <dbReference type="NCBI Taxonomy" id="395087"/>
    <lineage>
        <taxon>Bacteria</taxon>
        <taxon>Pseudomonadati</taxon>
        <taxon>Bacteroidota</taxon>
        <taxon>Flavobacteriia</taxon>
        <taxon>Flavobacteriales</taxon>
        <taxon>Flavobacteriaceae</taxon>
        <taxon>Paenimyroides</taxon>
    </lineage>
</organism>
<sequence>MIRKFFTIGALAGFCMAVNAQSKGGVVLNVKLHPIQTLVVNKSQNEVNLNYVTKEDYAGGVTSKQTDHLTIYSTSGFQVKVKSNVQLSGTQQNIASNTISVTPSAGSKPLPNANYISRKLSSEEQSIILSTTGGTDRNFTIDYSGAGGDAYINYYNSSENTSVYTTEVLYTIIAQ</sequence>
<gene>
    <name evidence="2" type="ORF">QW060_15165</name>
    <name evidence="3" type="ORF">QW060_20555</name>
</gene>
<dbReference type="EMBL" id="JAUFQU010000034">
    <property type="protein sequence ID" value="MDN3709404.1"/>
    <property type="molecule type" value="Genomic_DNA"/>
</dbReference>
<proteinExistence type="predicted"/>
<accession>A0ABT8D2E8</accession>
<evidence type="ECO:0000256" key="1">
    <source>
        <dbReference type="SAM" id="SignalP"/>
    </source>
</evidence>
<reference evidence="3" key="3">
    <citation type="submission" date="2023-06" db="EMBL/GenBank/DDBJ databases">
        <authorList>
            <person name="Lucena T."/>
            <person name="Sun Q."/>
        </authorList>
    </citation>
    <scope>NUCLEOTIDE SEQUENCE</scope>
    <source>
        <strain evidence="3">CECT 7184</strain>
    </source>
</reference>
<comment type="caution">
    <text evidence="3">The sequence shown here is derived from an EMBL/GenBank/DDBJ whole genome shotgun (WGS) entry which is preliminary data.</text>
</comment>
<evidence type="ECO:0000313" key="2">
    <source>
        <dbReference type="EMBL" id="MDN3708440.1"/>
    </source>
</evidence>
<name>A0ABT8D2E8_9FLAO</name>